<proteinExistence type="predicted"/>
<name>A0ABX2DCT2_9SPHI</name>
<evidence type="ECO:0000313" key="2">
    <source>
        <dbReference type="Proteomes" id="UP000762110"/>
    </source>
</evidence>
<dbReference type="RefSeq" id="WP_173271445.1">
    <property type="nucleotide sequence ID" value="NZ_JABMKV010000002.1"/>
</dbReference>
<evidence type="ECO:0000313" key="1">
    <source>
        <dbReference type="EMBL" id="NQX31889.1"/>
    </source>
</evidence>
<dbReference type="Proteomes" id="UP000762110">
    <property type="component" value="Unassembled WGS sequence"/>
</dbReference>
<comment type="caution">
    <text evidence="1">The sequence shown here is derived from an EMBL/GenBank/DDBJ whole genome shotgun (WGS) entry which is preliminary data.</text>
</comment>
<accession>A0ABX2DCT2</accession>
<dbReference type="EMBL" id="JABMKV010000002">
    <property type="protein sequence ID" value="NQX31889.1"/>
    <property type="molecule type" value="Genomic_DNA"/>
</dbReference>
<reference evidence="1 2" key="1">
    <citation type="submission" date="2020-05" db="EMBL/GenBank/DDBJ databases">
        <title>Description of Pedobacter foliorum sp. nov.</title>
        <authorList>
            <person name="Qi S."/>
            <person name="Carlier A."/>
            <person name="Cnockaert M."/>
            <person name="Vandamme P."/>
        </authorList>
    </citation>
    <scope>NUCLEOTIDE SEQUENCE [LARGE SCALE GENOMIC DNA]</scope>
    <source>
        <strain evidence="1 2">LMG 31300</strain>
    </source>
</reference>
<sequence length="152" mass="18102">MKKIFLSWLFIFLVHHAFSQGNVKKLYFLADTTIINTAKSSDKILEIKWTSPFHYSFIFKSSYKAPYYNYLEFSCWVDKKNPKPKIESKKPCFKYISLKELLNLVNGHFRYFNDEYDLYIIEVLSENRYQTIKVELMPQTAPTTDGVIIKQK</sequence>
<gene>
    <name evidence="1" type="ORF">HQN85_09135</name>
</gene>
<organism evidence="1 2">
    <name type="scientific">Pedobacter boryungensis</name>
    <dbReference type="NCBI Taxonomy" id="869962"/>
    <lineage>
        <taxon>Bacteria</taxon>
        <taxon>Pseudomonadati</taxon>
        <taxon>Bacteroidota</taxon>
        <taxon>Sphingobacteriia</taxon>
        <taxon>Sphingobacteriales</taxon>
        <taxon>Sphingobacteriaceae</taxon>
        <taxon>Pedobacter</taxon>
    </lineage>
</organism>
<protein>
    <submittedName>
        <fullName evidence="1">Uncharacterized protein</fullName>
    </submittedName>
</protein>
<keyword evidence="2" id="KW-1185">Reference proteome</keyword>